<evidence type="ECO:0000313" key="2">
    <source>
        <dbReference type="EMBL" id="CAF1533958.1"/>
    </source>
</evidence>
<keyword evidence="4" id="KW-1185">Reference proteome</keyword>
<feature type="region of interest" description="Disordered" evidence="1">
    <location>
        <begin position="304"/>
        <end position="325"/>
    </location>
</feature>
<gene>
    <name evidence="2" type="ORF">EDS130_LOCUS44798</name>
    <name evidence="3" type="ORF">XAT740_LOCUS42526</name>
</gene>
<evidence type="ECO:0008006" key="5">
    <source>
        <dbReference type="Google" id="ProtNLM"/>
    </source>
</evidence>
<reference evidence="3" key="1">
    <citation type="submission" date="2021-02" db="EMBL/GenBank/DDBJ databases">
        <authorList>
            <person name="Nowell W R."/>
        </authorList>
    </citation>
    <scope>NUCLEOTIDE SEQUENCE</scope>
</reference>
<proteinExistence type="predicted"/>
<dbReference type="EMBL" id="CAJNOJ010000924">
    <property type="protein sequence ID" value="CAF1533958.1"/>
    <property type="molecule type" value="Genomic_DNA"/>
</dbReference>
<protein>
    <recommendedName>
        <fullName evidence="5">ATP-dependent DNA helicase</fullName>
    </recommendedName>
</protein>
<sequence length="325" mass="36920">MPWRTVSDLCDVNQNRVDALNSRQHYISAHSWNIIDNIQILHECKKDRDEHLVKVIAEAQVEDETIDPELFPKNQNAHDEYDDTSDSEDLLELLGNLNDSTTVAINSIKKSIENVYIEETIETVEKMGRFSHTHIKNQILIKVDFVQLNTKWQEQLKIERERVRRNLITGKSYKTDDESNNDDMEDTVVTLINSTTSNINVSDNYNSILSVASVVSTTYCNQKTIVDQYTLNREQRAAFMIITSHLDGDKQPHAGCGGTGKSQPIRDVTDYFVSTNRIQKMRKLAPTGIAAAEIGGMTIHSFLGEQRNSGKPRTIKPGELKLEKE</sequence>
<dbReference type="Proteomes" id="UP000663852">
    <property type="component" value="Unassembled WGS sequence"/>
</dbReference>
<comment type="caution">
    <text evidence="3">The sequence shown here is derived from an EMBL/GenBank/DDBJ whole genome shotgun (WGS) entry which is preliminary data.</text>
</comment>
<organism evidence="3 4">
    <name type="scientific">Adineta ricciae</name>
    <name type="common">Rotifer</name>
    <dbReference type="NCBI Taxonomy" id="249248"/>
    <lineage>
        <taxon>Eukaryota</taxon>
        <taxon>Metazoa</taxon>
        <taxon>Spiralia</taxon>
        <taxon>Gnathifera</taxon>
        <taxon>Rotifera</taxon>
        <taxon>Eurotatoria</taxon>
        <taxon>Bdelloidea</taxon>
        <taxon>Adinetida</taxon>
        <taxon>Adinetidae</taxon>
        <taxon>Adineta</taxon>
    </lineage>
</organism>
<dbReference type="InterPro" id="IPR027417">
    <property type="entry name" value="P-loop_NTPase"/>
</dbReference>
<evidence type="ECO:0000313" key="4">
    <source>
        <dbReference type="Proteomes" id="UP000663828"/>
    </source>
</evidence>
<evidence type="ECO:0000313" key="3">
    <source>
        <dbReference type="EMBL" id="CAF1546050.1"/>
    </source>
</evidence>
<dbReference type="Gene3D" id="3.40.50.300">
    <property type="entry name" value="P-loop containing nucleotide triphosphate hydrolases"/>
    <property type="match status" value="1"/>
</dbReference>
<name>A0A815WMI0_ADIRI</name>
<accession>A0A815WMI0</accession>
<evidence type="ECO:0000256" key="1">
    <source>
        <dbReference type="SAM" id="MobiDB-lite"/>
    </source>
</evidence>
<dbReference type="Proteomes" id="UP000663828">
    <property type="component" value="Unassembled WGS sequence"/>
</dbReference>
<feature type="compositionally biased region" description="Basic and acidic residues" evidence="1">
    <location>
        <begin position="316"/>
        <end position="325"/>
    </location>
</feature>
<dbReference type="AlphaFoldDB" id="A0A815WMI0"/>
<dbReference type="EMBL" id="CAJNOR010005114">
    <property type="protein sequence ID" value="CAF1546050.1"/>
    <property type="molecule type" value="Genomic_DNA"/>
</dbReference>
<dbReference type="OrthoDB" id="432234at2759"/>